<reference evidence="3 4" key="1">
    <citation type="journal article" date="2012" name="Microbes Environ.">
        <title>Complete genome sequence of Bradyrhizobium sp. S23321: insights into symbiosis evolution in soil oligotrophs.</title>
        <authorList>
            <person name="Okubo T."/>
            <person name="Tsukui T."/>
            <person name="Maita H."/>
            <person name="Okamoto S."/>
            <person name="Oshima K."/>
            <person name="Fujisawa T."/>
            <person name="Saito A."/>
            <person name="Futamata H."/>
            <person name="Hattori R."/>
            <person name="Shimomura Y."/>
            <person name="Haruta S."/>
            <person name="Morimoto S."/>
            <person name="Wang Y."/>
            <person name="Sakai Y."/>
            <person name="Hattori M."/>
            <person name="Aizawa S."/>
            <person name="Nagashima K.V.P."/>
            <person name="Masuda S."/>
            <person name="Hattori T."/>
            <person name="Yamashita A."/>
            <person name="Bao Z."/>
            <person name="Hayatsu M."/>
            <person name="Kajiya-Kanegae H."/>
            <person name="Yoshinaga I."/>
            <person name="Sakamoto K."/>
            <person name="Toyota K."/>
            <person name="Nakao M."/>
            <person name="Kohara M."/>
            <person name="Anda M."/>
            <person name="Niwa R."/>
            <person name="Jung-Hwan P."/>
            <person name="Sameshima-Saito R."/>
            <person name="Tokuda S."/>
            <person name="Yamamoto S."/>
            <person name="Yamamoto S."/>
            <person name="Yokoyama T."/>
            <person name="Akutsu T."/>
            <person name="Nakamura Y."/>
            <person name="Nakahira-Yanaka Y."/>
            <person name="Takada Hoshino Y."/>
            <person name="Hirakawa H."/>
            <person name="Mitsui H."/>
            <person name="Terasawa K."/>
            <person name="Itakura M."/>
            <person name="Sato S."/>
            <person name="Ikeda-Ohtsubo W."/>
            <person name="Sakakura N."/>
            <person name="Kaminuma E."/>
            <person name="Minamisawa K."/>
        </authorList>
    </citation>
    <scope>NUCLEOTIDE SEQUENCE [LARGE SCALE GENOMIC DNA]</scope>
    <source>
        <strain evidence="3 4">S23321</strain>
    </source>
</reference>
<organism evidence="3 4">
    <name type="scientific">Bradyrhizobium cosmicum</name>
    <dbReference type="NCBI Taxonomy" id="1404864"/>
    <lineage>
        <taxon>Bacteria</taxon>
        <taxon>Pseudomonadati</taxon>
        <taxon>Pseudomonadota</taxon>
        <taxon>Alphaproteobacteria</taxon>
        <taxon>Hyphomicrobiales</taxon>
        <taxon>Nitrobacteraceae</taxon>
        <taxon>Bradyrhizobium</taxon>
    </lineage>
</organism>
<evidence type="ECO:0000256" key="2">
    <source>
        <dbReference type="ARBA" id="ARBA00023231"/>
    </source>
</evidence>
<gene>
    <name evidence="3" type="ORF">S23_46470</name>
</gene>
<sequence>MSGQIAAKPKPPSGSKSKPIARVVCNAGRHKTVRKMEMRLAGRFDPGEPIRSLAPIMNDGMYPHKDVGEALVYPGDTGIVRERWRFLDDTYYTVEFAGRSVFVIMRGHEMMRMGTALDAGAE</sequence>
<keyword evidence="4" id="KW-1185">Reference proteome</keyword>
<dbReference type="GO" id="GO:0009399">
    <property type="term" value="P:nitrogen fixation"/>
    <property type="evidence" value="ECO:0007669"/>
    <property type="project" value="InterPro"/>
</dbReference>
<name>A0AAI8MGA8_9BRAD</name>
<protein>
    <submittedName>
        <fullName evidence="3">NifZ family protein</fullName>
    </submittedName>
</protein>
<proteinExistence type="inferred from homology"/>
<dbReference type="AlphaFoldDB" id="A0AAI8MGA8"/>
<dbReference type="Pfam" id="PF04319">
    <property type="entry name" value="NifZ"/>
    <property type="match status" value="1"/>
</dbReference>
<dbReference type="KEGG" id="brs:S23_46470"/>
<evidence type="ECO:0000313" key="3">
    <source>
        <dbReference type="EMBL" id="BAL77841.1"/>
    </source>
</evidence>
<comment type="similarity">
    <text evidence="1">Belongs to the NifZ family.</text>
</comment>
<evidence type="ECO:0000256" key="1">
    <source>
        <dbReference type="ARBA" id="ARBA00008027"/>
    </source>
</evidence>
<dbReference type="EMBL" id="AP012279">
    <property type="protein sequence ID" value="BAL77841.1"/>
    <property type="molecule type" value="Genomic_DNA"/>
</dbReference>
<dbReference type="RefSeq" id="WP_015687120.1">
    <property type="nucleotide sequence ID" value="NC_017082.1"/>
</dbReference>
<keyword evidence="2" id="KW-0535">Nitrogen fixation</keyword>
<evidence type="ECO:0000313" key="4">
    <source>
        <dbReference type="Proteomes" id="UP000007886"/>
    </source>
</evidence>
<dbReference type="InterPro" id="IPR007415">
    <property type="entry name" value="Nitrogenase_MoFe_mat_NifZ"/>
</dbReference>
<dbReference type="Proteomes" id="UP000007886">
    <property type="component" value="Chromosome"/>
</dbReference>
<accession>A0AAI8MGA8</accession>